<dbReference type="PROSITE" id="PS51257">
    <property type="entry name" value="PROKAR_LIPOPROTEIN"/>
    <property type="match status" value="1"/>
</dbReference>
<dbReference type="EMBL" id="FOME01000001">
    <property type="protein sequence ID" value="SFC75021.1"/>
    <property type="molecule type" value="Genomic_DNA"/>
</dbReference>
<reference evidence="4 5" key="1">
    <citation type="submission" date="2016-10" db="EMBL/GenBank/DDBJ databases">
        <authorList>
            <person name="Varghese N."/>
            <person name="Submissions S."/>
        </authorList>
    </citation>
    <scope>NUCLEOTIDE SEQUENCE [LARGE SCALE GENOMIC DNA]</scope>
    <source>
        <strain evidence="5">ATCC 20501</strain>
        <strain evidence="3 4">CGMCC 4.3529</strain>
    </source>
</reference>
<dbReference type="Proteomes" id="UP000236729">
    <property type="component" value="Unassembled WGS sequence"/>
</dbReference>
<dbReference type="SUPFAM" id="SSF50199">
    <property type="entry name" value="Staphylococcal nuclease"/>
    <property type="match status" value="1"/>
</dbReference>
<dbReference type="Pfam" id="PF00565">
    <property type="entry name" value="SNase"/>
    <property type="match status" value="1"/>
</dbReference>
<evidence type="ECO:0000313" key="3">
    <source>
        <dbReference type="EMBL" id="SFC75021.1"/>
    </source>
</evidence>
<dbReference type="InterPro" id="IPR016071">
    <property type="entry name" value="Staphylococal_nuclease_OB-fold"/>
</dbReference>
<dbReference type="SMART" id="SM00318">
    <property type="entry name" value="SNc"/>
    <property type="match status" value="1"/>
</dbReference>
<organism evidence="2 5">
    <name type="scientific">Saccharopolyspora kobensis</name>
    <dbReference type="NCBI Taxonomy" id="146035"/>
    <lineage>
        <taxon>Bacteria</taxon>
        <taxon>Bacillati</taxon>
        <taxon>Actinomycetota</taxon>
        <taxon>Actinomycetes</taxon>
        <taxon>Pseudonocardiales</taxon>
        <taxon>Pseudonocardiaceae</taxon>
        <taxon>Saccharopolyspora</taxon>
    </lineage>
</organism>
<dbReference type="Proteomes" id="UP000199690">
    <property type="component" value="Unassembled WGS sequence"/>
</dbReference>
<accession>A0A1I1LPM2</accession>
<dbReference type="EMBL" id="FNVB01000002">
    <property type="protein sequence ID" value="SEF72675.1"/>
    <property type="molecule type" value="Genomic_DNA"/>
</dbReference>
<dbReference type="Gene3D" id="2.40.50.90">
    <property type="match status" value="1"/>
</dbReference>
<evidence type="ECO:0000313" key="5">
    <source>
        <dbReference type="Proteomes" id="UP000236729"/>
    </source>
</evidence>
<gene>
    <name evidence="2" type="ORF">SAMN02982929_00480</name>
    <name evidence="3" type="ORF">SAMN05216506_1011590</name>
</gene>
<dbReference type="PROSITE" id="PS50830">
    <property type="entry name" value="TNASE_3"/>
    <property type="match status" value="1"/>
</dbReference>
<feature type="domain" description="TNase-like" evidence="1">
    <location>
        <begin position="80"/>
        <end position="207"/>
    </location>
</feature>
<protein>
    <submittedName>
        <fullName evidence="2">Nuclease homologue</fullName>
    </submittedName>
</protein>
<dbReference type="AlphaFoldDB" id="A0A1H5UC31"/>
<name>A0A1H5UC31_9PSEU</name>
<accession>A0A1H5UC31</accession>
<evidence type="ECO:0000259" key="1">
    <source>
        <dbReference type="PROSITE" id="PS50830"/>
    </source>
</evidence>
<evidence type="ECO:0000313" key="2">
    <source>
        <dbReference type="EMBL" id="SEF72675.1"/>
    </source>
</evidence>
<reference evidence="2" key="2">
    <citation type="submission" date="2016-10" db="EMBL/GenBank/DDBJ databases">
        <authorList>
            <person name="de Groot N.N."/>
        </authorList>
    </citation>
    <scope>NUCLEOTIDE SEQUENCE [LARGE SCALE GENOMIC DNA]</scope>
    <source>
        <strain evidence="2">ATCC 20501</strain>
    </source>
</reference>
<sequence>MGKAKAWGGVIGFVLVVGACNSVSGNSDDTTTPSSTPAAQDATAIAIPPSAAPMTTAPAARFECRSVDTVYDGDRTCHPGGEQVIVTRAIDGDTVELADGRRIRLLGVDAPEADTCAGPGATEFTRSKVQGRAVMLHKEPGVDLDPYGRTLAYLQFGPYFATDLGNELVLEGWATPYEGGQANTTYMDNIRSSHGIAEYRPNGIYAHPCGSPKVYGDDDGDGTPDYDDHVNVDAPNLPDGSLTGGYCARKWWC</sequence>
<proteinExistence type="predicted"/>
<keyword evidence="4" id="KW-1185">Reference proteome</keyword>
<dbReference type="InterPro" id="IPR035437">
    <property type="entry name" value="SNase_OB-fold_sf"/>
</dbReference>
<dbReference type="SMR" id="A0A1H5UC31"/>
<evidence type="ECO:0000313" key="4">
    <source>
        <dbReference type="Proteomes" id="UP000199690"/>
    </source>
</evidence>
<dbReference type="RefSeq" id="WP_093347728.1">
    <property type="nucleotide sequence ID" value="NZ_FNVB01000002.1"/>
</dbReference>